<evidence type="ECO:0000313" key="2">
    <source>
        <dbReference type="Proteomes" id="UP000343370"/>
    </source>
</evidence>
<dbReference type="Proteomes" id="UP000343370">
    <property type="component" value="Segment"/>
</dbReference>
<keyword evidence="2" id="KW-1185">Reference proteome</keyword>
<sequence length="39" mass="4457">MSKAIENIKAMIKLYEVKCISEECALKKIHDFSKGEKAE</sequence>
<organism evidence="1 2">
    <name type="scientific">Bacillus phage vB_BcM_Sam112</name>
    <dbReference type="NCBI Taxonomy" id="2663324"/>
    <lineage>
        <taxon>Viruses</taxon>
        <taxon>Duplodnaviria</taxon>
        <taxon>Heunggongvirae</taxon>
        <taxon>Uroviricota</taxon>
        <taxon>Caudoviricetes</taxon>
        <taxon>Trautnerviridae</taxon>
        <taxon>Prospektnaukivirus</taxon>
        <taxon>Prospektnaukivirus sam112</taxon>
    </lineage>
</organism>
<proteinExistence type="predicted"/>
<reference evidence="1 2" key="1">
    <citation type="submission" date="2019-10" db="EMBL/GenBank/DDBJ databases">
        <authorList>
            <person name="Kazantseva O."/>
            <person name="Piligrimova E."/>
            <person name="Shadrin A."/>
            <person name="Zagorodny V."/>
        </authorList>
    </citation>
    <scope>NUCLEOTIDE SEQUENCE [LARGE SCALE GENOMIC DNA]</scope>
</reference>
<accession>A0A5Q2F519</accession>
<evidence type="ECO:0000313" key="1">
    <source>
        <dbReference type="EMBL" id="QGF21768.1"/>
    </source>
</evidence>
<gene>
    <name evidence="1" type="ORF">Sam112_gp66</name>
</gene>
<dbReference type="EMBL" id="MN604230">
    <property type="protein sequence ID" value="QGF21768.1"/>
    <property type="molecule type" value="Genomic_DNA"/>
</dbReference>
<protein>
    <submittedName>
        <fullName evidence="1">Uncharacterized protein</fullName>
    </submittedName>
</protein>
<name>A0A5Q2F519_9CAUD</name>